<sequence length="129" mass="14413">IPPESPEYIEGQQFITNLCTNSKIPRSAVELIYSNLAKRHCQIRIKSIELQGHGIGWQTPIVKPLLPTPQRDSPNAADNCEMAFLPQSVSVAKKAVKYLLEDGCDLLKQNLAFEKNQFIACGAFSNFYC</sequence>
<evidence type="ECO:0000313" key="2">
    <source>
        <dbReference type="Proteomes" id="UP000239156"/>
    </source>
</evidence>
<dbReference type="VEuPathDB" id="FungiDB:PSHT_06060"/>
<dbReference type="Proteomes" id="UP000239156">
    <property type="component" value="Unassembled WGS sequence"/>
</dbReference>
<dbReference type="VEuPathDB" id="FungiDB:PSTT_05979"/>
<feature type="non-terminal residue" evidence="1">
    <location>
        <position position="1"/>
    </location>
</feature>
<accession>A0A2S4VM17</accession>
<dbReference type="EMBL" id="PKSL01000045">
    <property type="protein sequence ID" value="POW10592.1"/>
    <property type="molecule type" value="Genomic_DNA"/>
</dbReference>
<reference evidence="1" key="1">
    <citation type="submission" date="2017-12" db="EMBL/GenBank/DDBJ databases">
        <title>Gene loss provides genomic basis for host adaptation in cereal stripe rust fungi.</title>
        <authorList>
            <person name="Xia C."/>
        </authorList>
    </citation>
    <scope>NUCLEOTIDE SEQUENCE [LARGE SCALE GENOMIC DNA]</scope>
    <source>
        <strain evidence="1">93-210</strain>
    </source>
</reference>
<keyword evidence="2" id="KW-1185">Reference proteome</keyword>
<proteinExistence type="predicted"/>
<name>A0A2S4VM17_9BASI</name>
<protein>
    <submittedName>
        <fullName evidence="1">Uncharacterized protein</fullName>
    </submittedName>
</protein>
<dbReference type="AlphaFoldDB" id="A0A2S4VM17"/>
<evidence type="ECO:0000313" key="1">
    <source>
        <dbReference type="EMBL" id="POW10592.1"/>
    </source>
</evidence>
<feature type="non-terminal residue" evidence="1">
    <location>
        <position position="129"/>
    </location>
</feature>
<gene>
    <name evidence="1" type="ORF">PSTT_05979</name>
</gene>
<comment type="caution">
    <text evidence="1">The sequence shown here is derived from an EMBL/GenBank/DDBJ whole genome shotgun (WGS) entry which is preliminary data.</text>
</comment>
<organism evidence="1 2">
    <name type="scientific">Puccinia striiformis</name>
    <dbReference type="NCBI Taxonomy" id="27350"/>
    <lineage>
        <taxon>Eukaryota</taxon>
        <taxon>Fungi</taxon>
        <taxon>Dikarya</taxon>
        <taxon>Basidiomycota</taxon>
        <taxon>Pucciniomycotina</taxon>
        <taxon>Pucciniomycetes</taxon>
        <taxon>Pucciniales</taxon>
        <taxon>Pucciniaceae</taxon>
        <taxon>Puccinia</taxon>
    </lineage>
</organism>